<reference evidence="2" key="1">
    <citation type="submission" date="2020-08" db="EMBL/GenBank/DDBJ databases">
        <title>Ramlibacter sp. USB13 16S ribosomal RNA gene genome sequencing and assembly.</title>
        <authorList>
            <person name="Kang M."/>
        </authorList>
    </citation>
    <scope>NUCLEOTIDE SEQUENCE</scope>
    <source>
        <strain evidence="2">USB13</strain>
    </source>
</reference>
<protein>
    <submittedName>
        <fullName evidence="2">Abortive infection family protein</fullName>
    </submittedName>
</protein>
<gene>
    <name evidence="2" type="ORF">H8N03_23775</name>
</gene>
<evidence type="ECO:0000313" key="2">
    <source>
        <dbReference type="EMBL" id="MBC5785978.1"/>
    </source>
</evidence>
<feature type="domain" description="Abortive infection protein-like C-terminal" evidence="1">
    <location>
        <begin position="8"/>
        <end position="47"/>
    </location>
</feature>
<keyword evidence="3" id="KW-1185">Reference proteome</keyword>
<sequence length="57" mass="6636">MRRGTDRWNRLRNKHVTGHGRPWLPRLREEEIKAAVEIVGAVSAYMLAKLARKARGR</sequence>
<evidence type="ECO:0000313" key="3">
    <source>
        <dbReference type="Proteomes" id="UP000608513"/>
    </source>
</evidence>
<organism evidence="2 3">
    <name type="scientific">Ramlibacter cellulosilyticus</name>
    <dbReference type="NCBI Taxonomy" id="2764187"/>
    <lineage>
        <taxon>Bacteria</taxon>
        <taxon>Pseudomonadati</taxon>
        <taxon>Pseudomonadota</taxon>
        <taxon>Betaproteobacteria</taxon>
        <taxon>Burkholderiales</taxon>
        <taxon>Comamonadaceae</taxon>
        <taxon>Ramlibacter</taxon>
    </lineage>
</organism>
<dbReference type="RefSeq" id="WP_187078727.1">
    <property type="nucleotide sequence ID" value="NZ_JACORT010000013.1"/>
</dbReference>
<dbReference type="Proteomes" id="UP000608513">
    <property type="component" value="Unassembled WGS sequence"/>
</dbReference>
<evidence type="ECO:0000259" key="1">
    <source>
        <dbReference type="Pfam" id="PF14355"/>
    </source>
</evidence>
<accession>A0A923MVD1</accession>
<dbReference type="EMBL" id="JACORT010000013">
    <property type="protein sequence ID" value="MBC5785978.1"/>
    <property type="molecule type" value="Genomic_DNA"/>
</dbReference>
<comment type="caution">
    <text evidence="2">The sequence shown here is derived from an EMBL/GenBank/DDBJ whole genome shotgun (WGS) entry which is preliminary data.</text>
</comment>
<proteinExistence type="predicted"/>
<name>A0A923MVD1_9BURK</name>
<dbReference type="AlphaFoldDB" id="A0A923MVD1"/>
<dbReference type="InterPro" id="IPR026001">
    <property type="entry name" value="Abi-like_C"/>
</dbReference>
<dbReference type="Pfam" id="PF14355">
    <property type="entry name" value="Abi_C"/>
    <property type="match status" value="1"/>
</dbReference>